<dbReference type="CDD" id="cd00293">
    <property type="entry name" value="USP-like"/>
    <property type="match status" value="1"/>
</dbReference>
<gene>
    <name evidence="3" type="ORF">LMG26411_03687</name>
</gene>
<feature type="domain" description="Hemerythrin-like" evidence="2">
    <location>
        <begin position="149"/>
        <end position="280"/>
    </location>
</feature>
<keyword evidence="4" id="KW-1185">Reference proteome</keyword>
<dbReference type="Gene3D" id="1.20.120.520">
    <property type="entry name" value="nmb1532 protein domain like"/>
    <property type="match status" value="1"/>
</dbReference>
<evidence type="ECO:0000259" key="2">
    <source>
        <dbReference type="Pfam" id="PF01814"/>
    </source>
</evidence>
<comment type="caution">
    <text evidence="3">The sequence shown here is derived from an EMBL/GenBank/DDBJ whole genome shotgun (WGS) entry which is preliminary data.</text>
</comment>
<organism evidence="3 4">
    <name type="scientific">Cupriavidus numazuensis</name>
    <dbReference type="NCBI Taxonomy" id="221992"/>
    <lineage>
        <taxon>Bacteria</taxon>
        <taxon>Pseudomonadati</taxon>
        <taxon>Pseudomonadota</taxon>
        <taxon>Betaproteobacteria</taxon>
        <taxon>Burkholderiales</taxon>
        <taxon>Burkholderiaceae</taxon>
        <taxon>Cupriavidus</taxon>
    </lineage>
</organism>
<name>A0ABM8TJC4_9BURK</name>
<dbReference type="Proteomes" id="UP000672657">
    <property type="component" value="Unassembled WGS sequence"/>
</dbReference>
<reference evidence="3 4" key="1">
    <citation type="submission" date="2021-03" db="EMBL/GenBank/DDBJ databases">
        <authorList>
            <person name="Peeters C."/>
        </authorList>
    </citation>
    <scope>NUCLEOTIDE SEQUENCE [LARGE SCALE GENOMIC DNA]</scope>
    <source>
        <strain evidence="3 4">LMG 26411</strain>
    </source>
</reference>
<dbReference type="InterPro" id="IPR012312">
    <property type="entry name" value="Hemerythrin-like"/>
</dbReference>
<dbReference type="Pfam" id="PF00582">
    <property type="entry name" value="Usp"/>
    <property type="match status" value="1"/>
</dbReference>
<dbReference type="Gene3D" id="3.40.50.620">
    <property type="entry name" value="HUPs"/>
    <property type="match status" value="1"/>
</dbReference>
<evidence type="ECO:0000313" key="4">
    <source>
        <dbReference type="Proteomes" id="UP000672657"/>
    </source>
</evidence>
<dbReference type="InterPro" id="IPR006016">
    <property type="entry name" value="UspA"/>
</dbReference>
<evidence type="ECO:0000259" key="1">
    <source>
        <dbReference type="Pfam" id="PF00582"/>
    </source>
</evidence>
<protein>
    <recommendedName>
        <fullName evidence="5">UspA domain-containing protein</fullName>
    </recommendedName>
</protein>
<sequence length="343" mass="37163">MSRPCSDAHAITCRHLLVPLDEGDACMATVIGAIELARIAAARITFVHVPPLPTVARASVNRGRELLAKAESVARAQGVPCASTGQVEGDAQAAIPASAQKAGCDLVFIGPHGQEARTRSLVQAVLAAGVPVFAMPDHAPAMPEPAICAIRDEHRALCTVLRAWLDMLTAANDRGAGADVRVMRNMIRFIEIFPLARQHPCKQAYLYERLRRRTARADAELDELEHQHERDAQWIGALAEAVERFAAGGPLAELLGKVDHYAQFVWARMGREEGVILPAAQRYLTEADWDKVNAAYGTANRCNAPDDEDRAFGPLLAYLADLPDADCVARLCAQADDVSMRHS</sequence>
<accession>A0ABM8TJC4</accession>
<evidence type="ECO:0008006" key="5">
    <source>
        <dbReference type="Google" id="ProtNLM"/>
    </source>
</evidence>
<feature type="domain" description="UspA" evidence="1">
    <location>
        <begin position="14"/>
        <end position="122"/>
    </location>
</feature>
<dbReference type="InterPro" id="IPR014729">
    <property type="entry name" value="Rossmann-like_a/b/a_fold"/>
</dbReference>
<dbReference type="EMBL" id="CAJPVI010000022">
    <property type="protein sequence ID" value="CAG2150211.1"/>
    <property type="molecule type" value="Genomic_DNA"/>
</dbReference>
<proteinExistence type="predicted"/>
<dbReference type="SUPFAM" id="SSF52402">
    <property type="entry name" value="Adenine nucleotide alpha hydrolases-like"/>
    <property type="match status" value="1"/>
</dbReference>
<dbReference type="RefSeq" id="WP_211954704.1">
    <property type="nucleotide sequence ID" value="NZ_CAJPVI010000022.1"/>
</dbReference>
<evidence type="ECO:0000313" key="3">
    <source>
        <dbReference type="EMBL" id="CAG2150211.1"/>
    </source>
</evidence>
<dbReference type="Pfam" id="PF01814">
    <property type="entry name" value="Hemerythrin"/>
    <property type="match status" value="1"/>
</dbReference>